<dbReference type="InterPro" id="IPR007737">
    <property type="entry name" value="Mga_HTH"/>
</dbReference>
<dbReference type="Gene3D" id="1.10.10.10">
    <property type="entry name" value="Winged helix-like DNA-binding domain superfamily/Winged helix DNA-binding domain"/>
    <property type="match status" value="1"/>
</dbReference>
<dbReference type="Pfam" id="PF00874">
    <property type="entry name" value="PRD"/>
    <property type="match status" value="1"/>
</dbReference>
<dbReference type="InterPro" id="IPR011608">
    <property type="entry name" value="PRD"/>
</dbReference>
<keyword evidence="2" id="KW-0808">Transferase</keyword>
<dbReference type="Gene3D" id="1.10.1790.10">
    <property type="entry name" value="PRD domain"/>
    <property type="match status" value="1"/>
</dbReference>
<dbReference type="InterPro" id="IPR016152">
    <property type="entry name" value="PTrfase/Anion_transptr"/>
</dbReference>
<comment type="subunit">
    <text evidence="1">Homodimer or homotrimer. Seems to be a monomer when not phosphorylated.</text>
</comment>
<dbReference type="Gene3D" id="3.40.930.10">
    <property type="entry name" value="Mannitol-specific EII, Chain A"/>
    <property type="match status" value="1"/>
</dbReference>
<dbReference type="PROSITE" id="PS51099">
    <property type="entry name" value="PTS_EIIB_TYPE_2"/>
    <property type="match status" value="1"/>
</dbReference>
<dbReference type="RefSeq" id="WP_203154227.1">
    <property type="nucleotide sequence ID" value="NZ_JAEPSA010000035.1"/>
</dbReference>
<dbReference type="Pfam" id="PF00359">
    <property type="entry name" value="PTS_EIIA_2"/>
    <property type="match status" value="1"/>
</dbReference>
<dbReference type="CDD" id="cd05568">
    <property type="entry name" value="PTS_IIB_bgl_like"/>
    <property type="match status" value="1"/>
</dbReference>
<keyword evidence="11" id="KW-1185">Reference proteome</keyword>
<dbReference type="SUPFAM" id="SSF46785">
    <property type="entry name" value="Winged helix' DNA-binding domain"/>
    <property type="match status" value="1"/>
</dbReference>
<gene>
    <name evidence="10" type="ORF">JJQ58_12230</name>
</gene>
<comment type="caution">
    <text evidence="10">The sequence shown here is derived from an EMBL/GenBank/DDBJ whole genome shotgun (WGS) entry which is preliminary data.</text>
</comment>
<evidence type="ECO:0000256" key="1">
    <source>
        <dbReference type="ARBA" id="ARBA00011798"/>
    </source>
</evidence>
<keyword evidence="5" id="KW-0010">Activator</keyword>
<dbReference type="SUPFAM" id="SSF55804">
    <property type="entry name" value="Phoshotransferase/anion transport protein"/>
    <property type="match status" value="1"/>
</dbReference>
<dbReference type="InterPro" id="IPR036095">
    <property type="entry name" value="PTS_EIIB-like_sf"/>
</dbReference>
<evidence type="ECO:0000256" key="5">
    <source>
        <dbReference type="ARBA" id="ARBA00023159"/>
    </source>
</evidence>
<evidence type="ECO:0000313" key="10">
    <source>
        <dbReference type="EMBL" id="MBS3698235.1"/>
    </source>
</evidence>
<feature type="domain" description="PTS EIIA type-2" evidence="7">
    <location>
        <begin position="480"/>
        <end position="621"/>
    </location>
</feature>
<dbReference type="InterPro" id="IPR036388">
    <property type="entry name" value="WH-like_DNA-bd_sf"/>
</dbReference>
<dbReference type="SUPFAM" id="SSF52794">
    <property type="entry name" value="PTS system IIB component-like"/>
    <property type="match status" value="1"/>
</dbReference>
<dbReference type="PANTHER" id="PTHR30185:SF12">
    <property type="entry name" value="TRANSCRIPTIONAL REGULATOR MANR"/>
    <property type="match status" value="1"/>
</dbReference>
<keyword evidence="6" id="KW-0804">Transcription</keyword>
<dbReference type="PANTHER" id="PTHR30185">
    <property type="entry name" value="CRYPTIC BETA-GLUCOSIDE BGL OPERON ANTITERMINATOR"/>
    <property type="match status" value="1"/>
</dbReference>
<feature type="domain" description="PRD" evidence="9">
    <location>
        <begin position="274"/>
        <end position="381"/>
    </location>
</feature>
<keyword evidence="4" id="KW-0805">Transcription regulation</keyword>
<evidence type="ECO:0000313" key="11">
    <source>
        <dbReference type="Proteomes" id="UP000681586"/>
    </source>
</evidence>
<dbReference type="EMBL" id="JAGXBM010000033">
    <property type="protein sequence ID" value="MBS3698235.1"/>
    <property type="molecule type" value="Genomic_DNA"/>
</dbReference>
<feature type="domain" description="PTS EIIB type-2" evidence="8">
    <location>
        <begin position="383"/>
        <end position="476"/>
    </location>
</feature>
<dbReference type="Pfam" id="PF05043">
    <property type="entry name" value="Mga"/>
    <property type="match status" value="1"/>
</dbReference>
<dbReference type="PROSITE" id="PS51094">
    <property type="entry name" value="PTS_EIIA_TYPE_2"/>
    <property type="match status" value="1"/>
</dbReference>
<keyword evidence="3" id="KW-0677">Repeat</keyword>
<dbReference type="InterPro" id="IPR036634">
    <property type="entry name" value="PRD_sf"/>
</dbReference>
<dbReference type="InterPro" id="IPR013196">
    <property type="entry name" value="HTH_11"/>
</dbReference>
<dbReference type="InterPro" id="IPR036390">
    <property type="entry name" value="WH_DNA-bd_sf"/>
</dbReference>
<dbReference type="Gene3D" id="3.40.50.2300">
    <property type="match status" value="1"/>
</dbReference>
<evidence type="ECO:0000256" key="3">
    <source>
        <dbReference type="ARBA" id="ARBA00022737"/>
    </source>
</evidence>
<dbReference type="PROSITE" id="PS00372">
    <property type="entry name" value="PTS_EIIA_TYPE_2_HIS"/>
    <property type="match status" value="1"/>
</dbReference>
<dbReference type="InterPro" id="IPR013011">
    <property type="entry name" value="PTS_EIIB_2"/>
</dbReference>
<dbReference type="InterPro" id="IPR002178">
    <property type="entry name" value="PTS_EIIA_type-2_dom"/>
</dbReference>
<evidence type="ECO:0000259" key="8">
    <source>
        <dbReference type="PROSITE" id="PS51099"/>
    </source>
</evidence>
<dbReference type="Pfam" id="PF08279">
    <property type="entry name" value="HTH_11"/>
    <property type="match status" value="1"/>
</dbReference>
<dbReference type="InterPro" id="IPR050661">
    <property type="entry name" value="BglG_antiterminators"/>
</dbReference>
<evidence type="ECO:0000259" key="9">
    <source>
        <dbReference type="PROSITE" id="PS51372"/>
    </source>
</evidence>
<reference evidence="10 11" key="1">
    <citation type="submission" date="2021-05" db="EMBL/GenBank/DDBJ databases">
        <title>Staphylococcus fleurettii isolated from lake water in First Nation community in Manitoba, Canada.</title>
        <authorList>
            <person name="Bashar S."/>
            <person name="Murdock A."/>
            <person name="Patidar R."/>
            <person name="Golding G."/>
            <person name="Farenhorst A."/>
            <person name="Kumar A."/>
        </authorList>
    </citation>
    <scope>NUCLEOTIDE SEQUENCE [LARGE SCALE GENOMIC DNA]</scope>
    <source>
        <strain evidence="10 11">SF002</strain>
    </source>
</reference>
<dbReference type="PROSITE" id="PS51372">
    <property type="entry name" value="PRD_2"/>
    <property type="match status" value="1"/>
</dbReference>
<evidence type="ECO:0000256" key="6">
    <source>
        <dbReference type="ARBA" id="ARBA00023163"/>
    </source>
</evidence>
<evidence type="ECO:0000256" key="2">
    <source>
        <dbReference type="ARBA" id="ARBA00022679"/>
    </source>
</evidence>
<dbReference type="SUPFAM" id="SSF63520">
    <property type="entry name" value="PTS-regulatory domain, PRD"/>
    <property type="match status" value="1"/>
</dbReference>
<evidence type="ECO:0000256" key="4">
    <source>
        <dbReference type="ARBA" id="ARBA00023015"/>
    </source>
</evidence>
<dbReference type="Proteomes" id="UP000681586">
    <property type="component" value="Unassembled WGS sequence"/>
</dbReference>
<name>A0ABS5MQN0_9STAP</name>
<organism evidence="10 11">
    <name type="scientific">Mammaliicoccus fleurettii</name>
    <dbReference type="NCBI Taxonomy" id="150056"/>
    <lineage>
        <taxon>Bacteria</taxon>
        <taxon>Bacillati</taxon>
        <taxon>Bacillota</taxon>
        <taxon>Bacilli</taxon>
        <taxon>Bacillales</taxon>
        <taxon>Staphylococcaceae</taxon>
        <taxon>Mammaliicoccus</taxon>
    </lineage>
</organism>
<accession>A0ABS5MQN0</accession>
<proteinExistence type="predicted"/>
<protein>
    <submittedName>
        <fullName evidence="10">BglG family transcription antiterminator</fullName>
    </submittedName>
</protein>
<evidence type="ECO:0000259" key="7">
    <source>
        <dbReference type="PROSITE" id="PS51094"/>
    </source>
</evidence>
<sequence>MLDRHVKLIKLLLLNSESYLNGNEIADYLIVSNRTVRNDIKYINTEIIENVIISVKGRGYRLNKELYSINEIENILIQYTEKNGQTMIKLAYQLLMYKQSVTLDQLAQDFNLNKNEIIDYIAQIQSWCESFDISIKLVKRKGVTIKGNEMDIRNAILHLNQLSTNDVKVEDFIIHEIPKAHSQLIMYIMEQHLNEQGIQTSKVHIRQLLVHLIIIFKRIKESNEKWDINEEALVISRAIIQDINQQLKYNLSDETAKLFSFFISYYFDKYDLGFKHIFIQSYIDRLIHQMNLKVGIDFEHDDLLRENIYSHFSRTYLRIVKNIYINNPLTDDIKRQYPFVFNALYETVNHLESDAQLNLSEDEIAFLALHFQSSIDRNVQEHFNIVITCYYGLGISSLLEARIQKLNYKINITDTLKLEDVPQYHFSNTDILVTTHEIDMANVPDSVEVVHVSPLFSEDDANEIQTILNQKQNPILKKDALSPIEFVSQPIQQNETTTVDIFEQTQIILEDKHAITNGYIESALEREKFSSTYIGNNIAIPHGDPTRVLKSHVLMFRHRQEVPWKQHKVKLIFFLAIADRDAQVMKKIIHSIAALSEQDVEYLLKLDDKQFKNKIIKRFKE</sequence>